<feature type="transmembrane region" description="Helical" evidence="9">
    <location>
        <begin position="168"/>
        <end position="185"/>
    </location>
</feature>
<dbReference type="SUPFAM" id="SSF51735">
    <property type="entry name" value="NAD(P)-binding Rossmann-fold domains"/>
    <property type="match status" value="1"/>
</dbReference>
<protein>
    <submittedName>
        <fullName evidence="11">Cation/proton antiporter YbaL</fullName>
    </submittedName>
</protein>
<dbReference type="Proteomes" id="UP000838748">
    <property type="component" value="Unassembled WGS sequence"/>
</dbReference>
<comment type="caution">
    <text evidence="11">The sequence shown here is derived from an EMBL/GenBank/DDBJ whole genome shotgun (WGS) entry which is preliminary data.</text>
</comment>
<evidence type="ECO:0000256" key="8">
    <source>
        <dbReference type="ARBA" id="ARBA00023136"/>
    </source>
</evidence>
<proteinExistence type="inferred from homology"/>
<comment type="subcellular location">
    <subcellularLocation>
        <location evidence="1">Membrane</location>
        <topology evidence="1">Multi-pass membrane protein</topology>
    </subcellularLocation>
</comment>
<feature type="domain" description="RCK N-terminal" evidence="10">
    <location>
        <begin position="385"/>
        <end position="503"/>
    </location>
</feature>
<feature type="transmembrane region" description="Helical" evidence="9">
    <location>
        <begin position="268"/>
        <end position="291"/>
    </location>
</feature>
<dbReference type="PROSITE" id="PS51201">
    <property type="entry name" value="RCK_N"/>
    <property type="match status" value="1"/>
</dbReference>
<keyword evidence="12" id="KW-1185">Reference proteome</keyword>
<dbReference type="EMBL" id="CAKLDM010000002">
    <property type="protein sequence ID" value="CAH0539104.1"/>
    <property type="molecule type" value="Genomic_DNA"/>
</dbReference>
<dbReference type="InterPro" id="IPR038770">
    <property type="entry name" value="Na+/solute_symporter_sf"/>
</dbReference>
<keyword evidence="8 9" id="KW-0472">Membrane</keyword>
<sequence length="543" mass="59428">MELVLISSAFVAGFIALRCQLPPLVGFLFAGFILHYYGFQTNETITTLSELGVTLLLFTIGLKLDIKVLLSKEIWAGATVHNLLTTAIFSAFLVLLKFIGVSFLASLATPQLILMGFALSFSSTVFAVKSIQEKGDMNATYGMIAIGILVMQDIFAVIFLTASTGKIPHWYAIALFALPLLRPIFFRILDKVGHGEMLVLFGIFFALVMGAGLFHLVGVKPDLGALILGMLLASHKKASELSKSLFNLKELFLVCFFLNIGLQAQPTLVAISLGVLFVLLLPIKGLVYFAVLHKFKFRMRTSLLTTLTLFNFSEFGLIVGALAYKLGWIGGDVMASIAIAVSISFVLAAPLNSKAHKLYRGISRRFKEHAADSLNKKDQLIYPGEAQILIFGMGRIGTGAYDDLKLRFGSITLGVDIKESTAAQHKDEGRNVISGDATDPDFWARIVDTSKVKLVLLAMPHHKGNQTALEQLQKIGFNGQIAAIAEYPDQLSSLVESGVDAAFNIYHEAGSGFARHVCEQLKPDFKQLSQKPIYSPKNRNREQ</sequence>
<dbReference type="RefSeq" id="WP_237361226.1">
    <property type="nucleotide sequence ID" value="NZ_CAKLDM010000002.1"/>
</dbReference>
<reference evidence="11" key="1">
    <citation type="submission" date="2021-11" db="EMBL/GenBank/DDBJ databases">
        <authorList>
            <person name="Rodrigo-Torres L."/>
            <person name="Arahal R. D."/>
            <person name="Lucena T."/>
        </authorList>
    </citation>
    <scope>NUCLEOTIDE SEQUENCE</scope>
    <source>
        <strain evidence="11">CECT 7928</strain>
    </source>
</reference>
<evidence type="ECO:0000256" key="4">
    <source>
        <dbReference type="ARBA" id="ARBA00022449"/>
    </source>
</evidence>
<organism evidence="11 12">
    <name type="scientific">Vibrio marisflavi CECT 7928</name>
    <dbReference type="NCBI Taxonomy" id="634439"/>
    <lineage>
        <taxon>Bacteria</taxon>
        <taxon>Pseudomonadati</taxon>
        <taxon>Pseudomonadota</taxon>
        <taxon>Gammaproteobacteria</taxon>
        <taxon>Vibrionales</taxon>
        <taxon>Vibrionaceae</taxon>
        <taxon>Vibrio</taxon>
    </lineage>
</organism>
<accession>A0ABM9A334</accession>
<comment type="similarity">
    <text evidence="2">Belongs to the monovalent cation:proton antiporter 2 (CPA2) transporter (TC 2.A.37) family.</text>
</comment>
<feature type="transmembrane region" description="Helical" evidence="9">
    <location>
        <begin position="140"/>
        <end position="162"/>
    </location>
</feature>
<keyword evidence="3" id="KW-0813">Transport</keyword>
<gene>
    <name evidence="11" type="primary">ybaL</name>
    <name evidence="11" type="ORF">VMF7928_01902</name>
</gene>
<evidence type="ECO:0000256" key="3">
    <source>
        <dbReference type="ARBA" id="ARBA00022448"/>
    </source>
</evidence>
<feature type="transmembrane region" description="Helical" evidence="9">
    <location>
        <begin position="111"/>
        <end position="128"/>
    </location>
</feature>
<feature type="transmembrane region" description="Helical" evidence="9">
    <location>
        <begin position="82"/>
        <end position="105"/>
    </location>
</feature>
<evidence type="ECO:0000256" key="9">
    <source>
        <dbReference type="SAM" id="Phobius"/>
    </source>
</evidence>
<feature type="transmembrane region" description="Helical" evidence="9">
    <location>
        <begin position="197"/>
        <end position="217"/>
    </location>
</feature>
<dbReference type="InterPro" id="IPR036291">
    <property type="entry name" value="NAD(P)-bd_dom_sf"/>
</dbReference>
<dbReference type="InterPro" id="IPR006153">
    <property type="entry name" value="Cation/H_exchanger_TM"/>
</dbReference>
<feature type="transmembrane region" description="Helical" evidence="9">
    <location>
        <begin position="51"/>
        <end position="70"/>
    </location>
</feature>
<dbReference type="Gene3D" id="3.40.50.720">
    <property type="entry name" value="NAD(P)-binding Rossmann-like Domain"/>
    <property type="match status" value="1"/>
</dbReference>
<dbReference type="PANTHER" id="PTHR42751">
    <property type="entry name" value="SODIUM/HYDROGEN EXCHANGER FAMILY/TRKA DOMAIN PROTEIN"/>
    <property type="match status" value="1"/>
</dbReference>
<evidence type="ECO:0000256" key="5">
    <source>
        <dbReference type="ARBA" id="ARBA00022692"/>
    </source>
</evidence>
<keyword evidence="7" id="KW-0406">Ion transport</keyword>
<evidence type="ECO:0000313" key="12">
    <source>
        <dbReference type="Proteomes" id="UP000838748"/>
    </source>
</evidence>
<evidence type="ECO:0000313" key="11">
    <source>
        <dbReference type="EMBL" id="CAH0539104.1"/>
    </source>
</evidence>
<keyword evidence="5 9" id="KW-0812">Transmembrane</keyword>
<evidence type="ECO:0000259" key="10">
    <source>
        <dbReference type="PROSITE" id="PS51201"/>
    </source>
</evidence>
<dbReference type="InterPro" id="IPR003148">
    <property type="entry name" value="RCK_N"/>
</dbReference>
<evidence type="ECO:0000256" key="2">
    <source>
        <dbReference type="ARBA" id="ARBA00005551"/>
    </source>
</evidence>
<dbReference type="Pfam" id="PF00999">
    <property type="entry name" value="Na_H_Exchanger"/>
    <property type="match status" value="1"/>
</dbReference>
<feature type="transmembrane region" description="Helical" evidence="9">
    <location>
        <begin position="303"/>
        <end position="327"/>
    </location>
</feature>
<evidence type="ECO:0000256" key="1">
    <source>
        <dbReference type="ARBA" id="ARBA00004141"/>
    </source>
</evidence>
<dbReference type="Pfam" id="PF02254">
    <property type="entry name" value="TrkA_N"/>
    <property type="match status" value="1"/>
</dbReference>
<dbReference type="Gene3D" id="1.20.1530.20">
    <property type="match status" value="1"/>
</dbReference>
<name>A0ABM9A334_9VIBR</name>
<evidence type="ECO:0000256" key="6">
    <source>
        <dbReference type="ARBA" id="ARBA00022989"/>
    </source>
</evidence>
<feature type="transmembrane region" description="Helical" evidence="9">
    <location>
        <begin position="21"/>
        <end position="39"/>
    </location>
</feature>
<keyword evidence="4" id="KW-0050">Antiport</keyword>
<keyword evidence="6 9" id="KW-1133">Transmembrane helix</keyword>
<feature type="transmembrane region" description="Helical" evidence="9">
    <location>
        <begin position="333"/>
        <end position="351"/>
    </location>
</feature>
<evidence type="ECO:0000256" key="7">
    <source>
        <dbReference type="ARBA" id="ARBA00023065"/>
    </source>
</evidence>
<dbReference type="PANTHER" id="PTHR42751:SF1">
    <property type="entry name" value="CATION_PROTON ANTIPORTER YBAL-RELATED"/>
    <property type="match status" value="1"/>
</dbReference>